<dbReference type="AlphaFoldDB" id="A0A9Q1QNM9"/>
<evidence type="ECO:0000313" key="1">
    <source>
        <dbReference type="EMBL" id="KAJ8446715.1"/>
    </source>
</evidence>
<dbReference type="EMBL" id="JAKOGI010000051">
    <property type="protein sequence ID" value="KAJ8446715.1"/>
    <property type="molecule type" value="Genomic_DNA"/>
</dbReference>
<dbReference type="PANTHER" id="PTHR21021">
    <property type="entry name" value="GAF/PUTATIVE CYTOSKELETAL PROTEIN"/>
    <property type="match status" value="1"/>
</dbReference>
<organism evidence="1 2">
    <name type="scientific">Carnegiea gigantea</name>
    <dbReference type="NCBI Taxonomy" id="171969"/>
    <lineage>
        <taxon>Eukaryota</taxon>
        <taxon>Viridiplantae</taxon>
        <taxon>Streptophyta</taxon>
        <taxon>Embryophyta</taxon>
        <taxon>Tracheophyta</taxon>
        <taxon>Spermatophyta</taxon>
        <taxon>Magnoliopsida</taxon>
        <taxon>eudicotyledons</taxon>
        <taxon>Gunneridae</taxon>
        <taxon>Pentapetalae</taxon>
        <taxon>Caryophyllales</taxon>
        <taxon>Cactineae</taxon>
        <taxon>Cactaceae</taxon>
        <taxon>Cactoideae</taxon>
        <taxon>Echinocereeae</taxon>
        <taxon>Carnegiea</taxon>
    </lineage>
</organism>
<reference evidence="1" key="1">
    <citation type="submission" date="2022-04" db="EMBL/GenBank/DDBJ databases">
        <title>Carnegiea gigantea Genome sequencing and assembly v2.</title>
        <authorList>
            <person name="Copetti D."/>
            <person name="Sanderson M.J."/>
            <person name="Burquez A."/>
            <person name="Wojciechowski M.F."/>
        </authorList>
    </citation>
    <scope>NUCLEOTIDE SEQUENCE</scope>
    <source>
        <strain evidence="1">SGP5-SGP5p</strain>
        <tissue evidence="1">Aerial part</tissue>
    </source>
</reference>
<dbReference type="GO" id="GO:0005829">
    <property type="term" value="C:cytosol"/>
    <property type="evidence" value="ECO:0007669"/>
    <property type="project" value="TreeGrafter"/>
</dbReference>
<protein>
    <submittedName>
        <fullName evidence="1">Uncharacterized protein</fullName>
    </submittedName>
</protein>
<dbReference type="PANTHER" id="PTHR21021:SF16">
    <property type="entry name" value="TIP41-LIKE PROTEIN"/>
    <property type="match status" value="1"/>
</dbReference>
<evidence type="ECO:0000313" key="2">
    <source>
        <dbReference type="Proteomes" id="UP001153076"/>
    </source>
</evidence>
<sequence length="169" mass="19032">MEMVLGEKDLRAAGAEVLTDGRRGLRIRGWEMVSCKDSILNSFHLQLWEEQPQTSHLTEMVFGNSSLILKHVPSGTKSHFNAFDALTSWKLEGLPPVKVPAAAKVKFRSLKMKRFVHVKHRAWELKNFLIQKLHEKILTGTGLEREPGSSALDDGLGWLYVGDLKTTIV</sequence>
<accession>A0A9Q1QNM9</accession>
<dbReference type="OrthoDB" id="1737681at2759"/>
<keyword evidence="2" id="KW-1185">Reference proteome</keyword>
<proteinExistence type="predicted"/>
<gene>
    <name evidence="1" type="ORF">Cgig2_002877</name>
</gene>
<comment type="caution">
    <text evidence="1">The sequence shown here is derived from an EMBL/GenBank/DDBJ whole genome shotgun (WGS) entry which is preliminary data.</text>
</comment>
<dbReference type="GO" id="GO:0031929">
    <property type="term" value="P:TOR signaling"/>
    <property type="evidence" value="ECO:0007669"/>
    <property type="project" value="TreeGrafter"/>
</dbReference>
<dbReference type="Proteomes" id="UP001153076">
    <property type="component" value="Unassembled WGS sequence"/>
</dbReference>
<dbReference type="InterPro" id="IPR051330">
    <property type="entry name" value="Phosphatase_reg/MetRdx"/>
</dbReference>
<name>A0A9Q1QNM9_9CARY</name>